<comment type="caution">
    <text evidence="2">The sequence shown here is derived from an EMBL/GenBank/DDBJ whole genome shotgun (WGS) entry which is preliminary data.</text>
</comment>
<keyword evidence="3" id="KW-1185">Reference proteome</keyword>
<dbReference type="VEuPathDB" id="PiroplasmaDB:BEWA_049760"/>
<dbReference type="Proteomes" id="UP000031512">
    <property type="component" value="Unassembled WGS sequence"/>
</dbReference>
<dbReference type="GeneID" id="15803978"/>
<evidence type="ECO:0000256" key="1">
    <source>
        <dbReference type="SAM" id="MobiDB-lite"/>
    </source>
</evidence>
<dbReference type="AlphaFoldDB" id="L1LB62"/>
<evidence type="ECO:0000313" key="3">
    <source>
        <dbReference type="Proteomes" id="UP000031512"/>
    </source>
</evidence>
<dbReference type="KEGG" id="beq:BEWA_049760"/>
<accession>L1LB62</accession>
<protein>
    <submittedName>
        <fullName evidence="2">Uncharacterized protein</fullName>
    </submittedName>
</protein>
<organism evidence="2 3">
    <name type="scientific">Theileria equi strain WA</name>
    <dbReference type="NCBI Taxonomy" id="1537102"/>
    <lineage>
        <taxon>Eukaryota</taxon>
        <taxon>Sar</taxon>
        <taxon>Alveolata</taxon>
        <taxon>Apicomplexa</taxon>
        <taxon>Aconoidasida</taxon>
        <taxon>Piroplasmida</taxon>
        <taxon>Theileriidae</taxon>
        <taxon>Theileria</taxon>
    </lineage>
</organism>
<feature type="compositionally biased region" description="Polar residues" evidence="1">
    <location>
        <begin position="1"/>
        <end position="13"/>
    </location>
</feature>
<dbReference type="EMBL" id="ACOU01000007">
    <property type="protein sequence ID" value="EKX72509.1"/>
    <property type="molecule type" value="Genomic_DNA"/>
</dbReference>
<name>L1LB62_THEEQ</name>
<reference evidence="2 3" key="1">
    <citation type="journal article" date="2012" name="BMC Genomics">
        <title>Comparative genomic analysis and phylogenetic position of Theileria equi.</title>
        <authorList>
            <person name="Kappmeyer L.S."/>
            <person name="Thiagarajan M."/>
            <person name="Herndon D.R."/>
            <person name="Ramsay J.D."/>
            <person name="Caler E."/>
            <person name="Djikeng A."/>
            <person name="Gillespie J.J."/>
            <person name="Lau A.O."/>
            <person name="Roalson E.H."/>
            <person name="Silva J.C."/>
            <person name="Silva M.G."/>
            <person name="Suarez C.E."/>
            <person name="Ueti M.W."/>
            <person name="Nene V.M."/>
            <person name="Mealey R.H."/>
            <person name="Knowles D.P."/>
            <person name="Brayton K.A."/>
        </authorList>
    </citation>
    <scope>NUCLEOTIDE SEQUENCE [LARGE SCALE GENOMIC DNA]</scope>
    <source>
        <strain evidence="2 3">WA</strain>
    </source>
</reference>
<evidence type="ECO:0000313" key="2">
    <source>
        <dbReference type="EMBL" id="EKX72509.1"/>
    </source>
</evidence>
<sequence>MGTLGRTSASKWRTATKFGASPAASLDPVDEKTSKEWQKLLYKEPGFTVPTRFKIRLPQNAIRGGVQK</sequence>
<proteinExistence type="predicted"/>
<dbReference type="RefSeq" id="XP_004831961.1">
    <property type="nucleotide sequence ID" value="XM_004831904.1"/>
</dbReference>
<gene>
    <name evidence="2" type="ORF">BEWA_049760</name>
</gene>
<feature type="region of interest" description="Disordered" evidence="1">
    <location>
        <begin position="1"/>
        <end position="29"/>
    </location>
</feature>